<feature type="non-terminal residue" evidence="1">
    <location>
        <position position="82"/>
    </location>
</feature>
<reference evidence="2" key="1">
    <citation type="submission" date="2022-10" db="EMBL/GenBank/DDBJ databases">
        <title>Genome assembly of Pristionchus species.</title>
        <authorList>
            <person name="Yoshida K."/>
            <person name="Sommer R.J."/>
        </authorList>
    </citation>
    <scope>NUCLEOTIDE SEQUENCE [LARGE SCALE GENOMIC DNA]</scope>
    <source>
        <strain evidence="2">RS5460</strain>
    </source>
</reference>
<sequence>PAARASPCSPSTVRPTALPTIPPPTVILSRFIDSCTRSMPFQEQTKPAAECPQWGLLAKDLSLHFTLSLAHEIGERARRIKR</sequence>
<keyword evidence="2" id="KW-1185">Reference proteome</keyword>
<gene>
    <name evidence="1" type="ORF">PMAYCL1PPCAC_05378</name>
</gene>
<dbReference type="EMBL" id="BTRK01000002">
    <property type="protein sequence ID" value="GMR35183.1"/>
    <property type="molecule type" value="Genomic_DNA"/>
</dbReference>
<dbReference type="Proteomes" id="UP001328107">
    <property type="component" value="Unassembled WGS sequence"/>
</dbReference>
<evidence type="ECO:0000313" key="1">
    <source>
        <dbReference type="EMBL" id="GMR35183.1"/>
    </source>
</evidence>
<accession>A0AAN4Z6G2</accession>
<feature type="non-terminal residue" evidence="1">
    <location>
        <position position="1"/>
    </location>
</feature>
<comment type="caution">
    <text evidence="1">The sequence shown here is derived from an EMBL/GenBank/DDBJ whole genome shotgun (WGS) entry which is preliminary data.</text>
</comment>
<evidence type="ECO:0000313" key="2">
    <source>
        <dbReference type="Proteomes" id="UP001328107"/>
    </source>
</evidence>
<dbReference type="AlphaFoldDB" id="A0AAN4Z6G2"/>
<organism evidence="1 2">
    <name type="scientific">Pristionchus mayeri</name>
    <dbReference type="NCBI Taxonomy" id="1317129"/>
    <lineage>
        <taxon>Eukaryota</taxon>
        <taxon>Metazoa</taxon>
        <taxon>Ecdysozoa</taxon>
        <taxon>Nematoda</taxon>
        <taxon>Chromadorea</taxon>
        <taxon>Rhabditida</taxon>
        <taxon>Rhabditina</taxon>
        <taxon>Diplogasteromorpha</taxon>
        <taxon>Diplogasteroidea</taxon>
        <taxon>Neodiplogasteridae</taxon>
        <taxon>Pristionchus</taxon>
    </lineage>
</organism>
<name>A0AAN4Z6G2_9BILA</name>
<protein>
    <submittedName>
        <fullName evidence="1">Uncharacterized protein</fullName>
    </submittedName>
</protein>
<proteinExistence type="predicted"/>